<feature type="domain" description="BTB" evidence="4">
    <location>
        <begin position="194"/>
        <end position="262"/>
    </location>
</feature>
<dbReference type="PANTHER" id="PTHR32370">
    <property type="entry name" value="OS12G0117600 PROTEIN"/>
    <property type="match status" value="1"/>
</dbReference>
<evidence type="ECO:0000313" key="6">
    <source>
        <dbReference type="EMBL" id="KAG6535202.1"/>
    </source>
</evidence>
<dbReference type="Pfam" id="PF03000">
    <property type="entry name" value="NPH3"/>
    <property type="match status" value="1"/>
</dbReference>
<feature type="domain" description="NPH3" evidence="5">
    <location>
        <begin position="352"/>
        <end position="499"/>
    </location>
</feature>
<dbReference type="AlphaFoldDB" id="A0A8J5M7B5"/>
<dbReference type="UniPathway" id="UPA00143"/>
<dbReference type="Gene3D" id="3.30.710.10">
    <property type="entry name" value="Potassium Channel Kv1.1, Chain A"/>
    <property type="match status" value="1"/>
</dbReference>
<dbReference type="InterPro" id="IPR011333">
    <property type="entry name" value="SKP1/BTB/POZ_sf"/>
</dbReference>
<dbReference type="GO" id="GO:0016567">
    <property type="term" value="P:protein ubiquitination"/>
    <property type="evidence" value="ECO:0007669"/>
    <property type="project" value="UniProtKB-UniPathway"/>
</dbReference>
<comment type="pathway">
    <text evidence="1">Protein modification; protein ubiquitination.</text>
</comment>
<sequence length="499" mass="56403">MVNSRFLLSVDRLIERITTMLETLNKGSHVQYNNNCRINAEEEDDIFNEEKRVFIYKEDDNKTGISSDSIYDDNEVGEAVNEVGMDLQIEEEATKNLSFETDSSDLHINLANKNKYFSYSFPLTGRYRSYTIHILPTVVLATVPFDTTPLLKSYIDVQLKRTMLDQIPFSTFSRLLVYRASKSFSRCVAFELATDIIVHVGDIKFHLHKFPLLSKSSLLQKLLMVSNDDKVDEIYITDIPGGATTFKTCAKFCYGMTVTLNAHYVAATRCAGEYLEMYETVEKGNLEYKIEVFLQTGIFHSWKDLIIVLHTTRSLLPWAKDLELITPWIDSIASKACVDTSKVEWSYTYNRKQLLSEVLNPQQWNAVKKQNQVPKGLVGGEPVIGAALGAYTCRRLSSLGRKSMRERGDGVSTSFVKIVISLLPLEKCSVSSKFLLRLLKVGNLLSIGEIAKKELTKRIGCQLEYSSVRDLLIPASMESMMYDIDIILNLVDGDGATIV</sequence>
<dbReference type="SUPFAM" id="SSF54695">
    <property type="entry name" value="POZ domain"/>
    <property type="match status" value="1"/>
</dbReference>
<evidence type="ECO:0008006" key="8">
    <source>
        <dbReference type="Google" id="ProtNLM"/>
    </source>
</evidence>
<accession>A0A8J5M7B5</accession>
<dbReference type="PROSITE" id="PS51649">
    <property type="entry name" value="NPH3"/>
    <property type="match status" value="1"/>
</dbReference>
<keyword evidence="2" id="KW-0833">Ubl conjugation pathway</keyword>
<dbReference type="InterPro" id="IPR027356">
    <property type="entry name" value="NPH3_dom"/>
</dbReference>
<organism evidence="6 7">
    <name type="scientific">Zingiber officinale</name>
    <name type="common">Ginger</name>
    <name type="synonym">Amomum zingiber</name>
    <dbReference type="NCBI Taxonomy" id="94328"/>
    <lineage>
        <taxon>Eukaryota</taxon>
        <taxon>Viridiplantae</taxon>
        <taxon>Streptophyta</taxon>
        <taxon>Embryophyta</taxon>
        <taxon>Tracheophyta</taxon>
        <taxon>Spermatophyta</taxon>
        <taxon>Magnoliopsida</taxon>
        <taxon>Liliopsida</taxon>
        <taxon>Zingiberales</taxon>
        <taxon>Zingiberaceae</taxon>
        <taxon>Zingiber</taxon>
    </lineage>
</organism>
<evidence type="ECO:0000256" key="3">
    <source>
        <dbReference type="PROSITE-ProRule" id="PRU00982"/>
    </source>
</evidence>
<reference evidence="6 7" key="1">
    <citation type="submission" date="2020-08" db="EMBL/GenBank/DDBJ databases">
        <title>Plant Genome Project.</title>
        <authorList>
            <person name="Zhang R.-G."/>
        </authorList>
    </citation>
    <scope>NUCLEOTIDE SEQUENCE [LARGE SCALE GENOMIC DNA]</scope>
    <source>
        <tissue evidence="6">Rhizome</tissue>
    </source>
</reference>
<dbReference type="Pfam" id="PF00651">
    <property type="entry name" value="BTB"/>
    <property type="match status" value="1"/>
</dbReference>
<name>A0A8J5M7B5_ZINOF</name>
<keyword evidence="7" id="KW-1185">Reference proteome</keyword>
<dbReference type="InterPro" id="IPR043454">
    <property type="entry name" value="NPH3/RPT2-like"/>
</dbReference>
<dbReference type="PROSITE" id="PS50097">
    <property type="entry name" value="BTB"/>
    <property type="match status" value="1"/>
</dbReference>
<comment type="caution">
    <text evidence="6">The sequence shown here is derived from an EMBL/GenBank/DDBJ whole genome shotgun (WGS) entry which is preliminary data.</text>
</comment>
<dbReference type="InterPro" id="IPR000210">
    <property type="entry name" value="BTB/POZ_dom"/>
</dbReference>
<proteinExistence type="inferred from homology"/>
<evidence type="ECO:0000313" key="7">
    <source>
        <dbReference type="Proteomes" id="UP000734854"/>
    </source>
</evidence>
<evidence type="ECO:0000256" key="1">
    <source>
        <dbReference type="ARBA" id="ARBA00004906"/>
    </source>
</evidence>
<evidence type="ECO:0000256" key="2">
    <source>
        <dbReference type="ARBA" id="ARBA00022786"/>
    </source>
</evidence>
<evidence type="ECO:0000259" key="5">
    <source>
        <dbReference type="PROSITE" id="PS51649"/>
    </source>
</evidence>
<dbReference type="EMBL" id="JACMSC010000001">
    <property type="protein sequence ID" value="KAG6535202.1"/>
    <property type="molecule type" value="Genomic_DNA"/>
</dbReference>
<dbReference type="Proteomes" id="UP000734854">
    <property type="component" value="Unassembled WGS sequence"/>
</dbReference>
<gene>
    <name evidence="6" type="ORF">ZIOFF_000164</name>
</gene>
<evidence type="ECO:0000259" key="4">
    <source>
        <dbReference type="PROSITE" id="PS50097"/>
    </source>
</evidence>
<comment type="similarity">
    <text evidence="3">Belongs to the NPH3 family.</text>
</comment>
<protein>
    <recommendedName>
        <fullName evidence="8">BTB/POZ domain-containing protein</fullName>
    </recommendedName>
</protein>